<reference evidence="2 3" key="1">
    <citation type="journal article" date="2018" name="BMC Genomics">
        <title>Comparative genome analysis of jujube witches'-broom Phytoplasma, an obligate pathogen that causes jujube witches'-broom disease.</title>
        <authorList>
            <person name="Wang J."/>
            <person name="Song L."/>
            <person name="Jiao Q."/>
            <person name="Yang S."/>
            <person name="Gao R."/>
            <person name="Lu X."/>
            <person name="Zhou G."/>
        </authorList>
    </citation>
    <scope>NUCLEOTIDE SEQUENCE [LARGE SCALE GENOMIC DNA]</scope>
    <source>
        <strain evidence="2">Jwb-nky</strain>
    </source>
</reference>
<name>A0A660HN62_ZIZJU</name>
<gene>
    <name evidence="2" type="ORF">CWO85_02990</name>
</gene>
<feature type="transmembrane region" description="Helical" evidence="1">
    <location>
        <begin position="24"/>
        <end position="57"/>
    </location>
</feature>
<evidence type="ECO:0000256" key="1">
    <source>
        <dbReference type="SAM" id="Phobius"/>
    </source>
</evidence>
<evidence type="ECO:0000313" key="2">
    <source>
        <dbReference type="EMBL" id="AYJ01444.1"/>
    </source>
</evidence>
<evidence type="ECO:0000313" key="3">
    <source>
        <dbReference type="Proteomes" id="UP000272462"/>
    </source>
</evidence>
<dbReference type="AlphaFoldDB" id="A0A660HN62"/>
<keyword evidence="3" id="KW-1185">Reference proteome</keyword>
<proteinExistence type="predicted"/>
<keyword evidence="1" id="KW-1133">Transmembrane helix</keyword>
<keyword evidence="1" id="KW-0472">Membrane</keyword>
<keyword evidence="1" id="KW-0812">Transmembrane</keyword>
<sequence>MKIFIFTFHFYKTYKYEKNKDYKYILLIYFVFLLLVDYVGAVFLVSLFVILVFAIVLQSSKNLNIFFVF</sequence>
<protein>
    <submittedName>
        <fullName evidence="2">Uncharacterized protein</fullName>
    </submittedName>
</protein>
<dbReference type="EMBL" id="CP025121">
    <property type="protein sequence ID" value="AYJ01444.1"/>
    <property type="molecule type" value="Genomic_DNA"/>
</dbReference>
<organism evidence="2 3">
    <name type="scientific">Ziziphus jujuba witches'-broom phytoplasma</name>
    <dbReference type="NCBI Taxonomy" id="135727"/>
    <lineage>
        <taxon>Bacteria</taxon>
        <taxon>Bacillati</taxon>
        <taxon>Mycoplasmatota</taxon>
        <taxon>Mollicutes</taxon>
        <taxon>Acholeplasmatales</taxon>
        <taxon>Acholeplasmataceae</taxon>
        <taxon>Candidatus Phytoplasma</taxon>
        <taxon>16SrV (Elm yellows group)</taxon>
    </lineage>
</organism>
<accession>A0A660HN62</accession>
<dbReference type="KEGG" id="pzi:CWO85_02990"/>
<dbReference type="Proteomes" id="UP000272462">
    <property type="component" value="Chromosome"/>
</dbReference>